<dbReference type="AlphaFoldDB" id="A0AAE0Z143"/>
<comment type="caution">
    <text evidence="1">The sequence shown here is derived from an EMBL/GenBank/DDBJ whole genome shotgun (WGS) entry which is preliminary data.</text>
</comment>
<protein>
    <submittedName>
        <fullName evidence="1">Uncharacterized protein</fullName>
    </submittedName>
</protein>
<keyword evidence="2" id="KW-1185">Reference proteome</keyword>
<evidence type="ECO:0000313" key="2">
    <source>
        <dbReference type="Proteomes" id="UP001283361"/>
    </source>
</evidence>
<proteinExistence type="predicted"/>
<reference evidence="1" key="1">
    <citation type="journal article" date="2023" name="G3 (Bethesda)">
        <title>A reference genome for the long-term kleptoplast-retaining sea slug Elysia crispata morphotype clarki.</title>
        <authorList>
            <person name="Eastman K.E."/>
            <person name="Pendleton A.L."/>
            <person name="Shaikh M.A."/>
            <person name="Suttiyut T."/>
            <person name="Ogas R."/>
            <person name="Tomko P."/>
            <person name="Gavelis G."/>
            <person name="Widhalm J.R."/>
            <person name="Wisecaver J.H."/>
        </authorList>
    </citation>
    <scope>NUCLEOTIDE SEQUENCE</scope>
    <source>
        <strain evidence="1">ECLA1</strain>
    </source>
</reference>
<dbReference type="EMBL" id="JAWDGP010005043">
    <property type="protein sequence ID" value="KAK3760166.1"/>
    <property type="molecule type" value="Genomic_DNA"/>
</dbReference>
<sequence>MQRSSSSCILPKLLNHERILEEQIASDEFVDSIDKMVEELEAVGGRHCSSPVQGLPLTETIVSSVKQSKITWSGLVTATS</sequence>
<gene>
    <name evidence="1" type="ORF">RRG08_005315</name>
</gene>
<dbReference type="Proteomes" id="UP001283361">
    <property type="component" value="Unassembled WGS sequence"/>
</dbReference>
<organism evidence="1 2">
    <name type="scientific">Elysia crispata</name>
    <name type="common">lettuce slug</name>
    <dbReference type="NCBI Taxonomy" id="231223"/>
    <lineage>
        <taxon>Eukaryota</taxon>
        <taxon>Metazoa</taxon>
        <taxon>Spiralia</taxon>
        <taxon>Lophotrochozoa</taxon>
        <taxon>Mollusca</taxon>
        <taxon>Gastropoda</taxon>
        <taxon>Heterobranchia</taxon>
        <taxon>Euthyneura</taxon>
        <taxon>Panpulmonata</taxon>
        <taxon>Sacoglossa</taxon>
        <taxon>Placobranchoidea</taxon>
        <taxon>Plakobranchidae</taxon>
        <taxon>Elysia</taxon>
    </lineage>
</organism>
<accession>A0AAE0Z143</accession>
<name>A0AAE0Z143_9GAST</name>
<evidence type="ECO:0000313" key="1">
    <source>
        <dbReference type="EMBL" id="KAK3760166.1"/>
    </source>
</evidence>